<dbReference type="CDD" id="cd19067">
    <property type="entry name" value="PfuEndoQ-like"/>
    <property type="match status" value="1"/>
</dbReference>
<dbReference type="PANTHER" id="PTHR40084">
    <property type="entry name" value="PHOSPHOHYDROLASE, PHP FAMILY"/>
    <property type="match status" value="1"/>
</dbReference>
<protein>
    <recommendedName>
        <fullName evidence="2">DNA helicase UvrD</fullName>
    </recommendedName>
</protein>
<accession>A0A1V6CDE6</accession>
<dbReference type="Proteomes" id="UP000485562">
    <property type="component" value="Unassembled WGS sequence"/>
</dbReference>
<dbReference type="SUPFAM" id="SSF89550">
    <property type="entry name" value="PHP domain-like"/>
    <property type="match status" value="1"/>
</dbReference>
<evidence type="ECO:0000313" key="1">
    <source>
        <dbReference type="EMBL" id="OQB74942.1"/>
    </source>
</evidence>
<evidence type="ECO:0008006" key="2">
    <source>
        <dbReference type="Google" id="ProtNLM"/>
    </source>
</evidence>
<dbReference type="EMBL" id="MWDQ01000026">
    <property type="protein sequence ID" value="OQB74942.1"/>
    <property type="molecule type" value="Genomic_DNA"/>
</dbReference>
<organism evidence="1">
    <name type="scientific">candidate division TA06 bacterium ADurb.Bin131</name>
    <dbReference type="NCBI Taxonomy" id="1852827"/>
    <lineage>
        <taxon>Bacteria</taxon>
        <taxon>Bacteria division TA06</taxon>
    </lineage>
</organism>
<gene>
    <name evidence="1" type="ORF">BWX89_00300</name>
</gene>
<dbReference type="InterPro" id="IPR016195">
    <property type="entry name" value="Pol/histidinol_Pase-like"/>
</dbReference>
<proteinExistence type="predicted"/>
<comment type="caution">
    <text evidence="1">The sequence shown here is derived from an EMBL/GenBank/DDBJ whole genome shotgun (WGS) entry which is preliminary data.</text>
</comment>
<dbReference type="AlphaFoldDB" id="A0A1V6CDE6"/>
<sequence length="409" mass="47105">MYIADFHIHSKYSRATSKNMDIEQCTTWAKTKGISLLGTGDITHPLWFSETRKKLQMSDRKGIYSYNGVDFILTGEVNNIFPKNRFTRKIHNIVFFSCFEGAERFNKTLEKFTELLVDGRPILQIDTRTLIKMVRDADPDAFVVPAHIWTPHFSLFGANSGFDRIEDCFEEETSSILALETGLSSDPPMNWLLSSLDRFTLISNSDAHSPQKIGREANVFSNPFSFYELKEILKTQDKTKFLFTIEYFPEEGKYHYDGHRLCKIRFSPDETIKNRFLCPVCGKRVTVGVMHRVCSLADRKNPDERKNRIDYKHLVPLDQVIASVYQKDVESVLTQQIYKQAIEKIGPELKILLEIPEQELFSILPKEVAIGIKLVREEKLIVIPGYDGEFGTVKINPLLSENQVQQTLF</sequence>
<reference evidence="1" key="1">
    <citation type="submission" date="2017-02" db="EMBL/GenBank/DDBJ databases">
        <title>Delving into the versatile metabolic prowess of the omnipresent phylum Bacteroidetes.</title>
        <authorList>
            <person name="Nobu M.K."/>
            <person name="Mei R."/>
            <person name="Narihiro T."/>
            <person name="Kuroda K."/>
            <person name="Liu W.-T."/>
        </authorList>
    </citation>
    <scope>NUCLEOTIDE SEQUENCE</scope>
    <source>
        <strain evidence="1">ADurb.Bin131</strain>
    </source>
</reference>
<name>A0A1V6CDE6_UNCT6</name>
<dbReference type="PANTHER" id="PTHR40084:SF1">
    <property type="entry name" value="PHOSPHOTRANSFERASE"/>
    <property type="match status" value="1"/>
</dbReference>
<dbReference type="Gene3D" id="3.20.20.140">
    <property type="entry name" value="Metal-dependent hydrolases"/>
    <property type="match status" value="1"/>
</dbReference>